<feature type="compositionally biased region" description="Pro residues" evidence="1">
    <location>
        <begin position="313"/>
        <end position="323"/>
    </location>
</feature>
<gene>
    <name evidence="5" type="ORF">SAMN05421720_105250</name>
</gene>
<keyword evidence="2" id="KW-1133">Transmembrane helix</keyword>
<dbReference type="PROSITE" id="PS50126">
    <property type="entry name" value="S1"/>
    <property type="match status" value="1"/>
</dbReference>
<dbReference type="CDD" id="cd06257">
    <property type="entry name" value="DnaJ"/>
    <property type="match status" value="1"/>
</dbReference>
<evidence type="ECO:0000256" key="1">
    <source>
        <dbReference type="SAM" id="MobiDB-lite"/>
    </source>
</evidence>
<evidence type="ECO:0000256" key="2">
    <source>
        <dbReference type="SAM" id="Phobius"/>
    </source>
</evidence>
<reference evidence="5 6" key="1">
    <citation type="submission" date="2016-10" db="EMBL/GenBank/DDBJ databases">
        <authorList>
            <person name="de Groot N.N."/>
        </authorList>
    </citation>
    <scope>NUCLEOTIDE SEQUENCE [LARGE SCALE GENOMIC DNA]</scope>
    <source>
        <strain evidence="5 6">ATCC 700224</strain>
    </source>
</reference>
<dbReference type="GO" id="GO:0003676">
    <property type="term" value="F:nucleic acid binding"/>
    <property type="evidence" value="ECO:0007669"/>
    <property type="project" value="InterPro"/>
</dbReference>
<keyword evidence="6" id="KW-1185">Reference proteome</keyword>
<dbReference type="PANTHER" id="PTHR24074">
    <property type="entry name" value="CO-CHAPERONE PROTEIN DJLA"/>
    <property type="match status" value="1"/>
</dbReference>
<feature type="domain" description="J" evidence="3">
    <location>
        <begin position="10"/>
        <end position="74"/>
    </location>
</feature>
<accession>A0A1G7C0N9</accession>
<dbReference type="Proteomes" id="UP000199412">
    <property type="component" value="Unassembled WGS sequence"/>
</dbReference>
<dbReference type="Pfam" id="PF08239">
    <property type="entry name" value="SH3_3"/>
    <property type="match status" value="1"/>
</dbReference>
<sequence>MSHVVRDPKGYYIMLGIPPTADLASIKRAYRARSKLLHPDRNPSPHASAEFHALNEAYRVLADPAARHAYDTGRTGHETTRPAPRPAPGADGAALTPRTCRVCGRATADLRYLVLHRVRGAGLRVRRQPITGVFCRAHGDRMAVAASLYCWALGWWALPWGPVATLAALWRNLGGGEAPPRENFELLAFQARAFLARGNLPMARTLTEQARPFARTDAERHHITQLLEVLADQPAKRARGRGFRFGSAQIAQLAPLLLIAAVALYIAGPSKVIGQLLSAVPETTTGAPPPPAPEPSRKEPVSGPFIGRTTPADPAPTPPPPPEAAPMEGLYVIGPDSVEVRRLPAPDAGVAGTLSRGTVVMVTEVSRDGAWSRVLSARGISGFVPSAALTTDDMLR</sequence>
<feature type="domain" description="S1 motif" evidence="4">
    <location>
        <begin position="352"/>
        <end position="396"/>
    </location>
</feature>
<dbReference type="SMART" id="SM00271">
    <property type="entry name" value="DnaJ"/>
    <property type="match status" value="1"/>
</dbReference>
<dbReference type="Pfam" id="PF00226">
    <property type="entry name" value="DnaJ"/>
    <property type="match status" value="1"/>
</dbReference>
<keyword evidence="2" id="KW-0812">Transmembrane</keyword>
<dbReference type="Gene3D" id="1.10.287.110">
    <property type="entry name" value="DnaJ domain"/>
    <property type="match status" value="1"/>
</dbReference>
<dbReference type="AlphaFoldDB" id="A0A1G7C0N9"/>
<dbReference type="SUPFAM" id="SSF46565">
    <property type="entry name" value="Chaperone J-domain"/>
    <property type="match status" value="1"/>
</dbReference>
<keyword evidence="2" id="KW-0472">Membrane</keyword>
<dbReference type="STRING" id="69960.SAMN05421720_105250"/>
<organism evidence="5 6">
    <name type="scientific">Rhodospira trueperi</name>
    <dbReference type="NCBI Taxonomy" id="69960"/>
    <lineage>
        <taxon>Bacteria</taxon>
        <taxon>Pseudomonadati</taxon>
        <taxon>Pseudomonadota</taxon>
        <taxon>Alphaproteobacteria</taxon>
        <taxon>Rhodospirillales</taxon>
        <taxon>Rhodospirillaceae</taxon>
        <taxon>Rhodospira</taxon>
    </lineage>
</organism>
<dbReference type="InterPro" id="IPR050817">
    <property type="entry name" value="DjlA_DnaK_co-chaperone"/>
</dbReference>
<feature type="region of interest" description="Disordered" evidence="1">
    <location>
        <begin position="71"/>
        <end position="93"/>
    </location>
</feature>
<proteinExistence type="predicted"/>
<feature type="region of interest" description="Disordered" evidence="1">
    <location>
        <begin position="282"/>
        <end position="323"/>
    </location>
</feature>
<dbReference type="Gene3D" id="2.30.30.40">
    <property type="entry name" value="SH3 Domains"/>
    <property type="match status" value="1"/>
</dbReference>
<feature type="transmembrane region" description="Helical" evidence="2">
    <location>
        <begin position="245"/>
        <end position="267"/>
    </location>
</feature>
<evidence type="ECO:0000259" key="4">
    <source>
        <dbReference type="PROSITE" id="PS50126"/>
    </source>
</evidence>
<evidence type="ECO:0000259" key="3">
    <source>
        <dbReference type="PROSITE" id="PS50076"/>
    </source>
</evidence>
<dbReference type="InterPro" id="IPR001623">
    <property type="entry name" value="DnaJ_domain"/>
</dbReference>
<dbReference type="EMBL" id="FNAP01000005">
    <property type="protein sequence ID" value="SDE32857.1"/>
    <property type="molecule type" value="Genomic_DNA"/>
</dbReference>
<dbReference type="RefSeq" id="WP_092785388.1">
    <property type="nucleotide sequence ID" value="NZ_FNAP01000005.1"/>
</dbReference>
<protein>
    <submittedName>
        <fullName evidence="5">DnaJ domain-containing protein</fullName>
    </submittedName>
</protein>
<dbReference type="InterPro" id="IPR036869">
    <property type="entry name" value="J_dom_sf"/>
</dbReference>
<evidence type="ECO:0000313" key="6">
    <source>
        <dbReference type="Proteomes" id="UP000199412"/>
    </source>
</evidence>
<dbReference type="InterPro" id="IPR003029">
    <property type="entry name" value="S1_domain"/>
</dbReference>
<evidence type="ECO:0000313" key="5">
    <source>
        <dbReference type="EMBL" id="SDE32857.1"/>
    </source>
</evidence>
<dbReference type="PROSITE" id="PS50076">
    <property type="entry name" value="DNAJ_2"/>
    <property type="match status" value="1"/>
</dbReference>
<name>A0A1G7C0N9_9PROT</name>
<feature type="compositionally biased region" description="Basic and acidic residues" evidence="1">
    <location>
        <begin position="71"/>
        <end position="80"/>
    </location>
</feature>
<dbReference type="InterPro" id="IPR003646">
    <property type="entry name" value="SH3-like_bac-type"/>
</dbReference>
<dbReference type="OrthoDB" id="7319410at2"/>
<dbReference type="PRINTS" id="PR00625">
    <property type="entry name" value="JDOMAIN"/>
</dbReference>